<reference evidence="2" key="1">
    <citation type="submission" date="2020-12" db="EMBL/GenBank/DDBJ databases">
        <title>Metabolic potential, ecology and presence of endohyphal bacteria is reflected in genomic diversity of Mucoromycotina.</title>
        <authorList>
            <person name="Muszewska A."/>
            <person name="Okrasinska A."/>
            <person name="Steczkiewicz K."/>
            <person name="Drgas O."/>
            <person name="Orlowska M."/>
            <person name="Perlinska-Lenart U."/>
            <person name="Aleksandrzak-Piekarczyk T."/>
            <person name="Szatraj K."/>
            <person name="Zielenkiewicz U."/>
            <person name="Pilsyk S."/>
            <person name="Malc E."/>
            <person name="Mieczkowski P."/>
            <person name="Kruszewska J.S."/>
            <person name="Biernat P."/>
            <person name="Pawlowska J."/>
        </authorList>
    </citation>
    <scope>NUCLEOTIDE SEQUENCE</scope>
    <source>
        <strain evidence="2">WA0000017839</strain>
    </source>
</reference>
<evidence type="ECO:0000313" key="3">
    <source>
        <dbReference type="Proteomes" id="UP000603453"/>
    </source>
</evidence>
<accession>A0A8H7UUH3</accession>
<gene>
    <name evidence="2" type="ORF">INT47_005785</name>
</gene>
<keyword evidence="3" id="KW-1185">Reference proteome</keyword>
<dbReference type="AlphaFoldDB" id="A0A8H7UUH3"/>
<dbReference type="EMBL" id="JAEPRD010000194">
    <property type="protein sequence ID" value="KAG2194512.1"/>
    <property type="molecule type" value="Genomic_DNA"/>
</dbReference>
<protein>
    <submittedName>
        <fullName evidence="2">Uncharacterized protein</fullName>
    </submittedName>
</protein>
<evidence type="ECO:0000256" key="1">
    <source>
        <dbReference type="SAM" id="MobiDB-lite"/>
    </source>
</evidence>
<dbReference type="Proteomes" id="UP000603453">
    <property type="component" value="Unassembled WGS sequence"/>
</dbReference>
<proteinExistence type="predicted"/>
<dbReference type="OrthoDB" id="2252527at2759"/>
<evidence type="ECO:0000313" key="2">
    <source>
        <dbReference type="EMBL" id="KAG2194512.1"/>
    </source>
</evidence>
<name>A0A8H7UUH3_9FUNG</name>
<feature type="compositionally biased region" description="Acidic residues" evidence="1">
    <location>
        <begin position="49"/>
        <end position="60"/>
    </location>
</feature>
<comment type="caution">
    <text evidence="2">The sequence shown here is derived from an EMBL/GenBank/DDBJ whole genome shotgun (WGS) entry which is preliminary data.</text>
</comment>
<feature type="compositionally biased region" description="Basic and acidic residues" evidence="1">
    <location>
        <begin position="61"/>
        <end position="73"/>
    </location>
</feature>
<organism evidence="2 3">
    <name type="scientific">Mucor saturninus</name>
    <dbReference type="NCBI Taxonomy" id="64648"/>
    <lineage>
        <taxon>Eukaryota</taxon>
        <taxon>Fungi</taxon>
        <taxon>Fungi incertae sedis</taxon>
        <taxon>Mucoromycota</taxon>
        <taxon>Mucoromycotina</taxon>
        <taxon>Mucoromycetes</taxon>
        <taxon>Mucorales</taxon>
        <taxon>Mucorineae</taxon>
        <taxon>Mucoraceae</taxon>
        <taxon>Mucor</taxon>
    </lineage>
</organism>
<sequence length="110" mass="12478">MSNNATAPPNLDHAPAQMVGGMRVKQSARRTSLTGDKKEATMSNNEENRDSDEEREDEEEERMRQRALQERQAQDMQAHTASRQPDVSKNAGSNVKQQHVHTIQPRSMNH</sequence>
<feature type="compositionally biased region" description="Polar residues" evidence="1">
    <location>
        <begin position="74"/>
        <end position="110"/>
    </location>
</feature>
<feature type="region of interest" description="Disordered" evidence="1">
    <location>
        <begin position="1"/>
        <end position="110"/>
    </location>
</feature>